<organism evidence="7 8">
    <name type="scientific">Nyssa sinensis</name>
    <dbReference type="NCBI Taxonomy" id="561372"/>
    <lineage>
        <taxon>Eukaryota</taxon>
        <taxon>Viridiplantae</taxon>
        <taxon>Streptophyta</taxon>
        <taxon>Embryophyta</taxon>
        <taxon>Tracheophyta</taxon>
        <taxon>Spermatophyta</taxon>
        <taxon>Magnoliopsida</taxon>
        <taxon>eudicotyledons</taxon>
        <taxon>Gunneridae</taxon>
        <taxon>Pentapetalae</taxon>
        <taxon>asterids</taxon>
        <taxon>Cornales</taxon>
        <taxon>Nyssaceae</taxon>
        <taxon>Nyssa</taxon>
    </lineage>
</organism>
<dbReference type="EMBL" id="CM018048">
    <property type="protein sequence ID" value="KAA8522509.1"/>
    <property type="molecule type" value="Genomic_DNA"/>
</dbReference>
<dbReference type="PRINTS" id="PR00131">
    <property type="entry name" value="GLHYDRLASE1"/>
</dbReference>
<dbReference type="GO" id="GO:0008422">
    <property type="term" value="F:beta-glucosidase activity"/>
    <property type="evidence" value="ECO:0007669"/>
    <property type="project" value="UniProtKB-ARBA"/>
</dbReference>
<evidence type="ECO:0000256" key="3">
    <source>
        <dbReference type="ARBA" id="ARBA00023295"/>
    </source>
</evidence>
<dbReference type="PANTHER" id="PTHR10353:SF137">
    <property type="entry name" value="MYROSINASE 3-RELATED"/>
    <property type="match status" value="1"/>
</dbReference>
<comment type="similarity">
    <text evidence="1 5">Belongs to the glycosyl hydrolase 1 family.</text>
</comment>
<dbReference type="AlphaFoldDB" id="A0A5J4ZWN2"/>
<evidence type="ECO:0000313" key="7">
    <source>
        <dbReference type="EMBL" id="KAA8522509.1"/>
    </source>
</evidence>
<evidence type="ECO:0000256" key="5">
    <source>
        <dbReference type="RuleBase" id="RU003690"/>
    </source>
</evidence>
<dbReference type="InterPro" id="IPR017853">
    <property type="entry name" value="GH"/>
</dbReference>
<dbReference type="InterPro" id="IPR018120">
    <property type="entry name" value="Glyco_hydro_1_AS"/>
</dbReference>
<dbReference type="Proteomes" id="UP000325577">
    <property type="component" value="Linkage Group LG5"/>
</dbReference>
<dbReference type="InterPro" id="IPR033132">
    <property type="entry name" value="GH_1_N_CS"/>
</dbReference>
<evidence type="ECO:0000256" key="1">
    <source>
        <dbReference type="ARBA" id="ARBA00010838"/>
    </source>
</evidence>
<proteinExistence type="inferred from homology"/>
<dbReference type="PROSITE" id="PS00572">
    <property type="entry name" value="GLYCOSYL_HYDROL_F1_1"/>
    <property type="match status" value="1"/>
</dbReference>
<sequence>MEIQSIPLSVNASNSIHHPPSNSINRRDFPPDFIFGAGTSAYQVEGAAKEGGKGPSIWDFWTWRHPDKIADGTNGNLTADFYHRYKEDVSIMKKMGLDSYRFSISWSRILPHGKLGMGVNKEGIKYYNNLIDELVANGIKPFVTLFHWDLPQALEDEYGGFLSPQIVEDFCNYANLCFWKFGDRVKHWTTVNEPLMYSTRGYVDGQFPPGRGSSSSTTTPPITSLPEQITTLPLPIKTVPLALPPEDITTLPAYISTNGDPGREPYWVAHHLLLAHAAVVELYRNKYQACQKGKIGITLNTHYFEPFSEHHNDKKAAERALDFNLGWFLEPVINGHYPDSMRCNVNVRLPHFTNTQSKMLKGSFDFIGVNYYSARYAKDAPNAGVGEKPSYTTDSKVEQLRERDNVPIGPKARPVWLNVYPEGIYKLLVYIKNTYRNPLVYVTENGVAEENDVNLTLPKALVDTTRKEYIENHLRFLRDAIQMGANVKGYFVWSFLDTFEWTDGYINRFGMIYIDFKDDLTRYLKDSALWFMNFLRKSKKRSVESNELDNVVTKK</sequence>
<evidence type="ECO:0000256" key="2">
    <source>
        <dbReference type="ARBA" id="ARBA00022801"/>
    </source>
</evidence>
<dbReference type="Gene3D" id="3.20.20.80">
    <property type="entry name" value="Glycosidases"/>
    <property type="match status" value="1"/>
</dbReference>
<feature type="active site" description="Nucleophile" evidence="4">
    <location>
        <position position="444"/>
    </location>
</feature>
<keyword evidence="8" id="KW-1185">Reference proteome</keyword>
<reference evidence="7 8" key="1">
    <citation type="submission" date="2019-09" db="EMBL/GenBank/DDBJ databases">
        <title>A chromosome-level genome assembly of the Chinese tupelo Nyssa sinensis.</title>
        <authorList>
            <person name="Yang X."/>
            <person name="Kang M."/>
            <person name="Yang Y."/>
            <person name="Xiong H."/>
            <person name="Wang M."/>
            <person name="Zhang Z."/>
            <person name="Wang Z."/>
            <person name="Wu H."/>
            <person name="Ma T."/>
            <person name="Liu J."/>
            <person name="Xi Z."/>
        </authorList>
    </citation>
    <scope>NUCLEOTIDE SEQUENCE [LARGE SCALE GENOMIC DNA]</scope>
    <source>
        <strain evidence="7">J267</strain>
        <tissue evidence="7">Leaf</tissue>
    </source>
</reference>
<dbReference type="GO" id="GO:0005975">
    <property type="term" value="P:carbohydrate metabolic process"/>
    <property type="evidence" value="ECO:0007669"/>
    <property type="project" value="InterPro"/>
</dbReference>
<keyword evidence="2 6" id="KW-0378">Hydrolase</keyword>
<accession>A0A5J4ZWN2</accession>
<dbReference type="InterPro" id="IPR001360">
    <property type="entry name" value="Glyco_hydro_1"/>
</dbReference>
<evidence type="ECO:0000313" key="8">
    <source>
        <dbReference type="Proteomes" id="UP000325577"/>
    </source>
</evidence>
<dbReference type="PROSITE" id="PS00653">
    <property type="entry name" value="GLYCOSYL_HYDROL_F1_2"/>
    <property type="match status" value="1"/>
</dbReference>
<evidence type="ECO:0000256" key="4">
    <source>
        <dbReference type="PROSITE-ProRule" id="PRU10055"/>
    </source>
</evidence>
<name>A0A5J4ZWN2_9ASTE</name>
<protein>
    <recommendedName>
        <fullName evidence="9">Beta-glucosidase</fullName>
    </recommendedName>
</protein>
<dbReference type="PANTHER" id="PTHR10353">
    <property type="entry name" value="GLYCOSYL HYDROLASE"/>
    <property type="match status" value="1"/>
</dbReference>
<dbReference type="SUPFAM" id="SSF51445">
    <property type="entry name" value="(Trans)glycosidases"/>
    <property type="match status" value="1"/>
</dbReference>
<gene>
    <name evidence="7" type="ORF">F0562_013130</name>
</gene>
<dbReference type="FunFam" id="3.20.20.80:FF:000020">
    <property type="entry name" value="Beta-glucosidase 12"/>
    <property type="match status" value="2"/>
</dbReference>
<dbReference type="OrthoDB" id="65569at2759"/>
<evidence type="ECO:0008006" key="9">
    <source>
        <dbReference type="Google" id="ProtNLM"/>
    </source>
</evidence>
<keyword evidence="3 6" id="KW-0326">Glycosidase</keyword>
<evidence type="ECO:0000256" key="6">
    <source>
        <dbReference type="RuleBase" id="RU004468"/>
    </source>
</evidence>
<dbReference type="Pfam" id="PF00232">
    <property type="entry name" value="Glyco_hydro_1"/>
    <property type="match status" value="1"/>
</dbReference>